<reference evidence="2 3" key="1">
    <citation type="submission" date="2019-01" db="EMBL/GenBank/DDBJ databases">
        <title>Lacunisphaera sp. strain TWA-58.</title>
        <authorList>
            <person name="Chen W.-M."/>
        </authorList>
    </citation>
    <scope>NUCLEOTIDE SEQUENCE [LARGE SCALE GENOMIC DNA]</scope>
    <source>
        <strain evidence="2 3">TWA-58</strain>
    </source>
</reference>
<dbReference type="Pfam" id="PF05099">
    <property type="entry name" value="TerB"/>
    <property type="match status" value="1"/>
</dbReference>
<feature type="domain" description="Co-chaperone DjlA N-terminal" evidence="1">
    <location>
        <begin position="8"/>
        <end position="110"/>
    </location>
</feature>
<evidence type="ECO:0000313" key="3">
    <source>
        <dbReference type="Proteomes" id="UP000290218"/>
    </source>
</evidence>
<evidence type="ECO:0000259" key="1">
    <source>
        <dbReference type="Pfam" id="PF05099"/>
    </source>
</evidence>
<dbReference type="OrthoDB" id="195780at2"/>
<protein>
    <submittedName>
        <fullName evidence="2">DUF533 domain-containing protein</fullName>
    </submittedName>
</protein>
<organism evidence="2 3">
    <name type="scientific">Oleiharenicola lentus</name>
    <dbReference type="NCBI Taxonomy" id="2508720"/>
    <lineage>
        <taxon>Bacteria</taxon>
        <taxon>Pseudomonadati</taxon>
        <taxon>Verrucomicrobiota</taxon>
        <taxon>Opitutia</taxon>
        <taxon>Opitutales</taxon>
        <taxon>Opitutaceae</taxon>
        <taxon>Oleiharenicola</taxon>
    </lineage>
</organism>
<comment type="caution">
    <text evidence="2">The sequence shown here is derived from an EMBL/GenBank/DDBJ whole genome shotgun (WGS) entry which is preliminary data.</text>
</comment>
<dbReference type="InterPro" id="IPR007791">
    <property type="entry name" value="DjlA_N"/>
</dbReference>
<proteinExistence type="predicted"/>
<dbReference type="RefSeq" id="WP_129046707.1">
    <property type="nucleotide sequence ID" value="NZ_SDHX01000001.1"/>
</dbReference>
<name>A0A4Q1C929_9BACT</name>
<gene>
    <name evidence="2" type="ORF">ESB00_05440</name>
</gene>
<accession>A0A4Q1C929</accession>
<dbReference type="AlphaFoldDB" id="A0A4Q1C929"/>
<dbReference type="Gene3D" id="1.10.3680.10">
    <property type="entry name" value="TerB-like"/>
    <property type="match status" value="1"/>
</dbReference>
<sequence length="326" mass="33661">MNDSEKRSILALVVMAAFADGAKDDAERAAVRRVAESLGAGADSGPNFWTVYQDVVAKRIDLAQAVAGLTSPESRVLAYEMAVGVCDTDGPPNPGEAAFLAQLRGALGLAGAGPAAPIEREAAVVAAALPPVLPSVSVAPAAARPQPAVDSAAVDKMVLNYAILNGALELLPQSLASMAILPLQMKMVFRVGQLHGYSLDRGHIRDFLATAGVGLASQAVEGYARKLLGGLVGKALGGGMLGGLARGTAQAATGAAFTFATTWALGQLAHRYYAGGRKMETAVLKDTYARLMGDGQQLFSRHAGSIQQRAAMLNPAEVMNLERDPA</sequence>
<dbReference type="SUPFAM" id="SSF158682">
    <property type="entry name" value="TerB-like"/>
    <property type="match status" value="1"/>
</dbReference>
<dbReference type="EMBL" id="SDHX01000001">
    <property type="protein sequence ID" value="RXK55342.1"/>
    <property type="molecule type" value="Genomic_DNA"/>
</dbReference>
<dbReference type="InterPro" id="IPR029024">
    <property type="entry name" value="TerB-like"/>
</dbReference>
<keyword evidence="3" id="KW-1185">Reference proteome</keyword>
<evidence type="ECO:0000313" key="2">
    <source>
        <dbReference type="EMBL" id="RXK55342.1"/>
    </source>
</evidence>
<dbReference type="Proteomes" id="UP000290218">
    <property type="component" value="Unassembled WGS sequence"/>
</dbReference>